<organism evidence="2 3">
    <name type="scientific">Rubrivivax albus</name>
    <dbReference type="NCBI Taxonomy" id="2499835"/>
    <lineage>
        <taxon>Bacteria</taxon>
        <taxon>Pseudomonadati</taxon>
        <taxon>Pseudomonadota</taxon>
        <taxon>Betaproteobacteria</taxon>
        <taxon>Burkholderiales</taxon>
        <taxon>Sphaerotilaceae</taxon>
        <taxon>Rubrivivax</taxon>
    </lineage>
</organism>
<dbReference type="Proteomes" id="UP000288178">
    <property type="component" value="Unassembled WGS sequence"/>
</dbReference>
<dbReference type="GO" id="GO:0006281">
    <property type="term" value="P:DNA repair"/>
    <property type="evidence" value="ECO:0007669"/>
    <property type="project" value="TreeGrafter"/>
</dbReference>
<dbReference type="OrthoDB" id="625722at2"/>
<proteinExistence type="predicted"/>
<dbReference type="InterPro" id="IPR050356">
    <property type="entry name" value="SulA_CellDiv_inhibitor"/>
</dbReference>
<dbReference type="PANTHER" id="PTHR35369">
    <property type="entry name" value="BLR3025 PROTEIN-RELATED"/>
    <property type="match status" value="1"/>
</dbReference>
<keyword evidence="1" id="KW-0227">DNA damage</keyword>
<keyword evidence="3" id="KW-1185">Reference proteome</keyword>
<dbReference type="AlphaFoldDB" id="A0A3S2TPL6"/>
<protein>
    <submittedName>
        <fullName evidence="2">DNA polymerase Y family protein</fullName>
    </submittedName>
</protein>
<evidence type="ECO:0000256" key="1">
    <source>
        <dbReference type="ARBA" id="ARBA00022763"/>
    </source>
</evidence>
<dbReference type="SUPFAM" id="SSF56672">
    <property type="entry name" value="DNA/RNA polymerases"/>
    <property type="match status" value="1"/>
</dbReference>
<dbReference type="PANTHER" id="PTHR35369:SF2">
    <property type="entry name" value="BLR3025 PROTEIN"/>
    <property type="match status" value="1"/>
</dbReference>
<gene>
    <name evidence="2" type="ORF">ENE75_17235</name>
</gene>
<comment type="caution">
    <text evidence="2">The sequence shown here is derived from an EMBL/GenBank/DDBJ whole genome shotgun (WGS) entry which is preliminary data.</text>
</comment>
<dbReference type="EMBL" id="SACT01000006">
    <property type="protein sequence ID" value="RVT50060.1"/>
    <property type="molecule type" value="Genomic_DNA"/>
</dbReference>
<reference evidence="2 3" key="1">
    <citation type="submission" date="2019-01" db="EMBL/GenBank/DDBJ databases">
        <authorList>
            <person name="Chen W.-M."/>
        </authorList>
    </citation>
    <scope>NUCLEOTIDE SEQUENCE [LARGE SCALE GENOMIC DNA]</scope>
    <source>
        <strain evidence="2 3">ICH-3</strain>
    </source>
</reference>
<sequence>MHWLALHLPQLSLEAFAATLSEAERHAPLALVVQHRIVAVNGAAAEAGVRTGLKRATALALAPALRLAQAEPARDAAALQAVAHVALAFSPMVVLDDGPATVLMELASVLRYHGGPARLRTRLHDALAPLGHRLQTAAAPTAAGAALLARWGQAVEGDRAGNAHGGLAHGAHAEDLDALRARLDAAPVWLLGPGREHWEALQGMGLHTLADLRALPRAGLARRFGESLLHELDRARGDAPDPRQPLQPPAVFDSHLELYARADTTDQVLHGAGVLLARLIAWAQARRARIAAFTLRMRHERSRRHDADEGVPAHTTLTVELAEPGADAAQLQLLLRERLARCPLPAPTLELALHCRRWVQAEAPSGELFPSRQGQREGLLRLLERLRARLGDDGVLRLQPLADHRPEHAQRLQAAPVQGVGSTPAPAGGALPLHRPAWLLPASQPLHERSALPLLDGRPLQILSGPERIEAGWWDADLAARDYFIARDDGGALVWIYRTRLAEPGGWFLQGRFG</sequence>
<name>A0A3S2TPL6_9BURK</name>
<accession>A0A3S2TPL6</accession>
<dbReference type="RefSeq" id="WP_128199570.1">
    <property type="nucleotide sequence ID" value="NZ_SACT01000006.1"/>
</dbReference>
<dbReference type="InterPro" id="IPR043502">
    <property type="entry name" value="DNA/RNA_pol_sf"/>
</dbReference>
<evidence type="ECO:0000313" key="2">
    <source>
        <dbReference type="EMBL" id="RVT50060.1"/>
    </source>
</evidence>
<dbReference type="CDD" id="cd03468">
    <property type="entry name" value="PolY_like"/>
    <property type="match status" value="1"/>
</dbReference>
<evidence type="ECO:0000313" key="3">
    <source>
        <dbReference type="Proteomes" id="UP000288178"/>
    </source>
</evidence>